<evidence type="ECO:0000313" key="2">
    <source>
        <dbReference type="Proteomes" id="UP001152888"/>
    </source>
</evidence>
<gene>
    <name evidence="1" type="ORF">ACAOBT_LOCUS29346</name>
</gene>
<reference evidence="1" key="1">
    <citation type="submission" date="2022-03" db="EMBL/GenBank/DDBJ databases">
        <authorList>
            <person name="Sayadi A."/>
        </authorList>
    </citation>
    <scope>NUCLEOTIDE SEQUENCE</scope>
</reference>
<sequence length="87" mass="9076">MCTGTCTSSCALSLNTSLHISHLNRPAESAVSVEAVLFSAGAALALVEHAFALACCIEISASSWKYFAENRLAINNLQLSTTAKTTA</sequence>
<proteinExistence type="predicted"/>
<name>A0A9P0Q199_ACAOB</name>
<keyword evidence="2" id="KW-1185">Reference proteome</keyword>
<protein>
    <submittedName>
        <fullName evidence="1">Uncharacterized protein</fullName>
    </submittedName>
</protein>
<dbReference type="Proteomes" id="UP001152888">
    <property type="component" value="Unassembled WGS sequence"/>
</dbReference>
<accession>A0A9P0Q199</accession>
<organism evidence="1 2">
    <name type="scientific">Acanthoscelides obtectus</name>
    <name type="common">Bean weevil</name>
    <name type="synonym">Bruchus obtectus</name>
    <dbReference type="NCBI Taxonomy" id="200917"/>
    <lineage>
        <taxon>Eukaryota</taxon>
        <taxon>Metazoa</taxon>
        <taxon>Ecdysozoa</taxon>
        <taxon>Arthropoda</taxon>
        <taxon>Hexapoda</taxon>
        <taxon>Insecta</taxon>
        <taxon>Pterygota</taxon>
        <taxon>Neoptera</taxon>
        <taxon>Endopterygota</taxon>
        <taxon>Coleoptera</taxon>
        <taxon>Polyphaga</taxon>
        <taxon>Cucujiformia</taxon>
        <taxon>Chrysomeloidea</taxon>
        <taxon>Chrysomelidae</taxon>
        <taxon>Bruchinae</taxon>
        <taxon>Bruchini</taxon>
        <taxon>Acanthoscelides</taxon>
    </lineage>
</organism>
<dbReference type="AlphaFoldDB" id="A0A9P0Q199"/>
<comment type="caution">
    <text evidence="1">The sequence shown here is derived from an EMBL/GenBank/DDBJ whole genome shotgun (WGS) entry which is preliminary data.</text>
</comment>
<evidence type="ECO:0000313" key="1">
    <source>
        <dbReference type="EMBL" id="CAH2006859.1"/>
    </source>
</evidence>
<dbReference type="EMBL" id="CAKOFQ010007712">
    <property type="protein sequence ID" value="CAH2006859.1"/>
    <property type="molecule type" value="Genomic_DNA"/>
</dbReference>